<dbReference type="InterPro" id="IPR029058">
    <property type="entry name" value="AB_hydrolase_fold"/>
</dbReference>
<dbReference type="SUPFAM" id="SSF53474">
    <property type="entry name" value="alpha/beta-Hydrolases"/>
    <property type="match status" value="1"/>
</dbReference>
<dbReference type="PANTHER" id="PTHR31972">
    <property type="entry name" value="EXPRESSED PROTEIN"/>
    <property type="match status" value="1"/>
</dbReference>
<comment type="caution">
    <text evidence="2">The sequence shown here is derived from an EMBL/GenBank/DDBJ whole genome shotgun (WGS) entry which is preliminary data.</text>
</comment>
<evidence type="ECO:0000259" key="1">
    <source>
        <dbReference type="Pfam" id="PF00326"/>
    </source>
</evidence>
<protein>
    <recommendedName>
        <fullName evidence="1">Peptidase S9 prolyl oligopeptidase catalytic domain-containing protein</fullName>
    </recommendedName>
</protein>
<dbReference type="AlphaFoldDB" id="A0ABD1GGJ9"/>
<keyword evidence="3" id="KW-1185">Reference proteome</keyword>
<dbReference type="InterPro" id="IPR001375">
    <property type="entry name" value="Peptidase_S9_cat"/>
</dbReference>
<feature type="domain" description="Peptidase S9 prolyl oligopeptidase catalytic" evidence="1">
    <location>
        <begin position="266"/>
        <end position="321"/>
    </location>
</feature>
<evidence type="ECO:0000313" key="3">
    <source>
        <dbReference type="Proteomes" id="UP001567538"/>
    </source>
</evidence>
<reference evidence="2 3" key="1">
    <citation type="submission" date="2024-06" db="EMBL/GenBank/DDBJ databases">
        <title>A chromosome level genome sequence of Diviner's sage (Salvia divinorum).</title>
        <authorList>
            <person name="Ford S.A."/>
            <person name="Ro D.-K."/>
            <person name="Ness R.W."/>
            <person name="Phillips M.A."/>
        </authorList>
    </citation>
    <scope>NUCLEOTIDE SEQUENCE [LARGE SCALE GENOMIC DNA]</scope>
    <source>
        <strain evidence="2">SAF-2024a</strain>
        <tissue evidence="2">Leaf</tissue>
    </source>
</reference>
<dbReference type="Gene3D" id="3.40.50.1820">
    <property type="entry name" value="alpha/beta hydrolase"/>
    <property type="match status" value="1"/>
</dbReference>
<dbReference type="InterPro" id="IPR008586">
    <property type="entry name" value="DUF868_pln"/>
</dbReference>
<dbReference type="EMBL" id="JBEAFC010000008">
    <property type="protein sequence ID" value="KAL1543244.1"/>
    <property type="molecule type" value="Genomic_DNA"/>
</dbReference>
<gene>
    <name evidence="2" type="ORF">AAHA92_20246</name>
</gene>
<organism evidence="2 3">
    <name type="scientific">Salvia divinorum</name>
    <name type="common">Maria pastora</name>
    <name type="synonym">Diviner's sage</name>
    <dbReference type="NCBI Taxonomy" id="28513"/>
    <lineage>
        <taxon>Eukaryota</taxon>
        <taxon>Viridiplantae</taxon>
        <taxon>Streptophyta</taxon>
        <taxon>Embryophyta</taxon>
        <taxon>Tracheophyta</taxon>
        <taxon>Spermatophyta</taxon>
        <taxon>Magnoliopsida</taxon>
        <taxon>eudicotyledons</taxon>
        <taxon>Gunneridae</taxon>
        <taxon>Pentapetalae</taxon>
        <taxon>asterids</taxon>
        <taxon>lamiids</taxon>
        <taxon>Lamiales</taxon>
        <taxon>Lamiaceae</taxon>
        <taxon>Nepetoideae</taxon>
        <taxon>Mentheae</taxon>
        <taxon>Salviinae</taxon>
        <taxon>Salvia</taxon>
        <taxon>Salvia subgen. Calosphace</taxon>
    </lineage>
</organism>
<dbReference type="PANTHER" id="PTHR31972:SF74">
    <property type="entry name" value="EXPRESSED PROTEIN"/>
    <property type="match status" value="1"/>
</dbReference>
<proteinExistence type="predicted"/>
<name>A0ABD1GGJ9_SALDI</name>
<dbReference type="Proteomes" id="UP001567538">
    <property type="component" value="Unassembled WGS sequence"/>
</dbReference>
<evidence type="ECO:0000313" key="2">
    <source>
        <dbReference type="EMBL" id="KAL1543244.1"/>
    </source>
</evidence>
<sequence length="352" mass="39015">MRDFPSCFGENGVQVADASCSSVSGAKPSQNSVTCVYRYDASHQCLCKVDVKPSLFSKRKGSKNLEVNSSKIEIFWDLSMAKFGPGPEPVQGYYIAVVCKGDMVLLVGDMRREALKKTGAVASLSSAIFISKKEHISGKRVFGTKAQFSDNGQIHDLKIECDASCSDDPSLLVRVDAKTVMQVKHLQWKFRGNHTIFVDGLPVEVFWDVHNWLFGPSLGNAVFMFHSSLSAEKMWSTGSPSMCDSPAFSWSCSESLRESNMPGLGDENAYFERSPINFVDQFSCPMILFQGLEDKVVPPDQARKIYHALKDKGVPVALVEYEGFPQVADDIIPVKVDNLELFESTLHEFCMT</sequence>
<dbReference type="Pfam" id="PF05910">
    <property type="entry name" value="DUF868"/>
    <property type="match status" value="1"/>
</dbReference>
<dbReference type="Pfam" id="PF00326">
    <property type="entry name" value="Peptidase_S9"/>
    <property type="match status" value="1"/>
</dbReference>
<accession>A0ABD1GGJ9</accession>